<sequence>MKPLSFLVPATLSFLLTSCGYLAGDEKQQLEQAWLAKDQQLQQAVEQIRTQGLEAVANGAEAGTVASCVATTLVADPVGRLISVEGALVESAKVAQLLADLQQVMEQDVSLEQMAGLLQRGADAAVYAKTLIEQQGVEQALQTLKQMAVASQQFAQQDLGAHLQQLLASCPTKPAE</sequence>
<reference evidence="2 3" key="1">
    <citation type="submission" date="2018-11" db="EMBL/GenBank/DDBJ databases">
        <title>Draft genome analysis of Rheinheimera mesophila isolated from an industrial waste site.</title>
        <authorList>
            <person name="Yu Q."/>
            <person name="Qi Y."/>
            <person name="Zhang H."/>
            <person name="Lu Y."/>
            <person name="Pu J."/>
        </authorList>
    </citation>
    <scope>NUCLEOTIDE SEQUENCE [LARGE SCALE GENOMIC DNA]</scope>
    <source>
        <strain evidence="2 3">IITR13</strain>
    </source>
</reference>
<dbReference type="EMBL" id="RRCF01000002">
    <property type="protein sequence ID" value="RRJ21356.1"/>
    <property type="molecule type" value="Genomic_DNA"/>
</dbReference>
<evidence type="ECO:0000313" key="2">
    <source>
        <dbReference type="EMBL" id="RRJ21356.1"/>
    </source>
</evidence>
<proteinExistence type="predicted"/>
<protein>
    <recommendedName>
        <fullName evidence="4">Lipoprotein</fullName>
    </recommendedName>
</protein>
<dbReference type="PROSITE" id="PS51257">
    <property type="entry name" value="PROKAR_LIPOPROTEIN"/>
    <property type="match status" value="1"/>
</dbReference>
<organism evidence="2 3">
    <name type="scientific">Rheinheimera mesophila</name>
    <dbReference type="NCBI Taxonomy" id="1547515"/>
    <lineage>
        <taxon>Bacteria</taxon>
        <taxon>Pseudomonadati</taxon>
        <taxon>Pseudomonadota</taxon>
        <taxon>Gammaproteobacteria</taxon>
        <taxon>Chromatiales</taxon>
        <taxon>Chromatiaceae</taxon>
        <taxon>Rheinheimera</taxon>
    </lineage>
</organism>
<feature type="chain" id="PRO_5018667359" description="Lipoprotein" evidence="1">
    <location>
        <begin position="24"/>
        <end position="176"/>
    </location>
</feature>
<evidence type="ECO:0008006" key="4">
    <source>
        <dbReference type="Google" id="ProtNLM"/>
    </source>
</evidence>
<keyword evidence="3" id="KW-1185">Reference proteome</keyword>
<name>A0A3P3QJL2_9GAMM</name>
<evidence type="ECO:0000256" key="1">
    <source>
        <dbReference type="SAM" id="SignalP"/>
    </source>
</evidence>
<keyword evidence="1" id="KW-0732">Signal</keyword>
<gene>
    <name evidence="2" type="ORF">EIK76_10795</name>
</gene>
<dbReference type="AlphaFoldDB" id="A0A3P3QJL2"/>
<dbReference type="OrthoDB" id="6307284at2"/>
<accession>A0A3P3QJL2</accession>
<comment type="caution">
    <text evidence="2">The sequence shown here is derived from an EMBL/GenBank/DDBJ whole genome shotgun (WGS) entry which is preliminary data.</text>
</comment>
<dbReference type="Proteomes" id="UP000276260">
    <property type="component" value="Unassembled WGS sequence"/>
</dbReference>
<feature type="signal peptide" evidence="1">
    <location>
        <begin position="1"/>
        <end position="23"/>
    </location>
</feature>
<evidence type="ECO:0000313" key="3">
    <source>
        <dbReference type="Proteomes" id="UP000276260"/>
    </source>
</evidence>
<dbReference type="RefSeq" id="WP_046521331.1">
    <property type="nucleotide sequence ID" value="NZ_LAVS01000096.1"/>
</dbReference>